<dbReference type="OrthoDB" id="164329at2"/>
<accession>A0A6I0EX65</accession>
<evidence type="ECO:0000313" key="2">
    <source>
        <dbReference type="Proteomes" id="UP000468766"/>
    </source>
</evidence>
<dbReference type="Pfam" id="PF11756">
    <property type="entry name" value="YgbA_NO"/>
    <property type="match status" value="1"/>
</dbReference>
<dbReference type="AlphaFoldDB" id="A0A6I0EX65"/>
<dbReference type="NCBIfam" id="NF007714">
    <property type="entry name" value="PRK10410.1-2"/>
    <property type="match status" value="1"/>
</dbReference>
<gene>
    <name evidence="1" type="ORF">F9B85_10855</name>
</gene>
<name>A0A6I0EX65_9FIRM</name>
<organism evidence="1 2">
    <name type="scientific">Heliorestis acidaminivorans</name>
    <dbReference type="NCBI Taxonomy" id="553427"/>
    <lineage>
        <taxon>Bacteria</taxon>
        <taxon>Bacillati</taxon>
        <taxon>Bacillota</taxon>
        <taxon>Clostridia</taxon>
        <taxon>Eubacteriales</taxon>
        <taxon>Heliobacteriaceae</taxon>
        <taxon>Heliorestis</taxon>
    </lineage>
</organism>
<dbReference type="RefSeq" id="WP_151620819.1">
    <property type="nucleotide sequence ID" value="NZ_WBXO01000009.1"/>
</dbReference>
<sequence length="110" mass="12888">MLGKGRLEREKQTVQKMIKIYCDHHHGQSYESSPKEPLCKQCQELYGYAMERLSRCTFGADKPTCGNCTVHCYKRNRREEIIAVMRYAGPRMIRHHPVLAIQHLIDGRKK</sequence>
<dbReference type="InterPro" id="IPR020483">
    <property type="entry name" value="Uncharacterised_YgbA"/>
</dbReference>
<dbReference type="Proteomes" id="UP000468766">
    <property type="component" value="Unassembled WGS sequence"/>
</dbReference>
<protein>
    <submittedName>
        <fullName evidence="1">Nitrous oxide-stimulated promoter family protein</fullName>
    </submittedName>
</protein>
<evidence type="ECO:0000313" key="1">
    <source>
        <dbReference type="EMBL" id="KAB2951784.1"/>
    </source>
</evidence>
<dbReference type="EMBL" id="WBXO01000009">
    <property type="protein sequence ID" value="KAB2951784.1"/>
    <property type="molecule type" value="Genomic_DNA"/>
</dbReference>
<reference evidence="1 2" key="1">
    <citation type="submission" date="2019-10" db="EMBL/GenBank/DDBJ databases">
        <title>Whole-genome sequence of the extremophile Heliorestis acidaminivorans DSM 24790.</title>
        <authorList>
            <person name="Kyndt J.A."/>
            <person name="Meyer T.E."/>
        </authorList>
    </citation>
    <scope>NUCLEOTIDE SEQUENCE [LARGE SCALE GENOMIC DNA]</scope>
    <source>
        <strain evidence="1 2">DSM 24790</strain>
    </source>
</reference>
<proteinExistence type="predicted"/>
<comment type="caution">
    <text evidence="1">The sequence shown here is derived from an EMBL/GenBank/DDBJ whole genome shotgun (WGS) entry which is preliminary data.</text>
</comment>
<keyword evidence="2" id="KW-1185">Reference proteome</keyword>